<sequence>MKTSRYLTISSALVLLVASLSMNTWATEAGYGAQNNVSTHNHFALAEQYENLAKEMQAKATEQMEILEHKPRSSFFGKNGQHIKSHIAYKISTFEQAAQDNLEKAAYHKAVAAAQTSPELTDRPAEINKQLNKAKYKANQHSGL</sequence>
<feature type="signal peptide" evidence="1">
    <location>
        <begin position="1"/>
        <end position="26"/>
    </location>
</feature>
<name>A0A1I3YIZ7_9PROT</name>
<dbReference type="AlphaFoldDB" id="A0A1I3YIZ7"/>
<dbReference type="Proteomes" id="UP000199533">
    <property type="component" value="Unassembled WGS sequence"/>
</dbReference>
<evidence type="ECO:0000256" key="1">
    <source>
        <dbReference type="SAM" id="SignalP"/>
    </source>
</evidence>
<evidence type="ECO:0000313" key="3">
    <source>
        <dbReference type="Proteomes" id="UP000199533"/>
    </source>
</evidence>
<evidence type="ECO:0000313" key="2">
    <source>
        <dbReference type="EMBL" id="SFK31802.1"/>
    </source>
</evidence>
<reference evidence="3" key="1">
    <citation type="submission" date="2016-10" db="EMBL/GenBank/DDBJ databases">
        <authorList>
            <person name="Varghese N."/>
            <person name="Submissions S."/>
        </authorList>
    </citation>
    <scope>NUCLEOTIDE SEQUENCE [LARGE SCALE GENOMIC DNA]</scope>
    <source>
        <strain evidence="3">Nm69</strain>
    </source>
</reference>
<dbReference type="EMBL" id="FOSP01000004">
    <property type="protein sequence ID" value="SFK31802.1"/>
    <property type="molecule type" value="Genomic_DNA"/>
</dbReference>
<dbReference type="STRING" id="52441.SAMN05216302_100418"/>
<feature type="chain" id="PRO_5011583931" evidence="1">
    <location>
        <begin position="27"/>
        <end position="144"/>
    </location>
</feature>
<dbReference type="RefSeq" id="WP_090697189.1">
    <property type="nucleotide sequence ID" value="NZ_FOSP01000004.1"/>
</dbReference>
<organism evidence="2 3">
    <name type="scientific">Nitrosomonas aestuarii</name>
    <dbReference type="NCBI Taxonomy" id="52441"/>
    <lineage>
        <taxon>Bacteria</taxon>
        <taxon>Pseudomonadati</taxon>
        <taxon>Pseudomonadota</taxon>
        <taxon>Betaproteobacteria</taxon>
        <taxon>Nitrosomonadales</taxon>
        <taxon>Nitrosomonadaceae</taxon>
        <taxon>Nitrosomonas</taxon>
    </lineage>
</organism>
<protein>
    <submittedName>
        <fullName evidence="2">Uncharacterized protein</fullName>
    </submittedName>
</protein>
<gene>
    <name evidence="2" type="ORF">SAMN05216302_100418</name>
</gene>
<proteinExistence type="predicted"/>
<accession>A0A1I3YIZ7</accession>
<keyword evidence="1" id="KW-0732">Signal</keyword>
<keyword evidence="3" id="KW-1185">Reference proteome</keyword>